<feature type="compositionally biased region" description="Basic and acidic residues" evidence="1">
    <location>
        <begin position="364"/>
        <end position="394"/>
    </location>
</feature>
<evidence type="ECO:0000313" key="4">
    <source>
        <dbReference type="Proteomes" id="UP001527866"/>
    </source>
</evidence>
<protein>
    <submittedName>
        <fullName evidence="3">Septation protein SepH</fullName>
    </submittedName>
</protein>
<dbReference type="Pfam" id="PF11268">
    <property type="entry name" value="DUF3071"/>
    <property type="match status" value="1"/>
</dbReference>
<accession>A0ABT4U929</accession>
<reference evidence="3 4" key="1">
    <citation type="submission" date="2023-01" db="EMBL/GenBank/DDBJ databases">
        <title>Draft genome sequence of Nocardiopsis sp. RSe5-2 isolated from halophytes.</title>
        <authorList>
            <person name="Duangmal K."/>
            <person name="Chantavorakit T."/>
        </authorList>
    </citation>
    <scope>NUCLEOTIDE SEQUENCE [LARGE SCALE GENOMIC DNA]</scope>
    <source>
        <strain evidence="3 4">RSe5-2</strain>
    </source>
</reference>
<organism evidence="3 4">
    <name type="scientific">Nocardiopsis endophytica</name>
    <dbReference type="NCBI Taxonomy" id="3018445"/>
    <lineage>
        <taxon>Bacteria</taxon>
        <taxon>Bacillati</taxon>
        <taxon>Actinomycetota</taxon>
        <taxon>Actinomycetes</taxon>
        <taxon>Streptosporangiales</taxon>
        <taxon>Nocardiopsidaceae</taxon>
        <taxon>Nocardiopsis</taxon>
    </lineage>
</organism>
<dbReference type="Proteomes" id="UP001527866">
    <property type="component" value="Unassembled WGS sequence"/>
</dbReference>
<feature type="compositionally biased region" description="Low complexity" evidence="1">
    <location>
        <begin position="265"/>
        <end position="285"/>
    </location>
</feature>
<feature type="compositionally biased region" description="Low complexity" evidence="1">
    <location>
        <begin position="400"/>
        <end position="410"/>
    </location>
</feature>
<evidence type="ECO:0000259" key="2">
    <source>
        <dbReference type="Pfam" id="PF11268"/>
    </source>
</evidence>
<feature type="compositionally biased region" description="Basic and acidic residues" evidence="1">
    <location>
        <begin position="288"/>
        <end position="301"/>
    </location>
</feature>
<gene>
    <name evidence="3" type="primary">sepH</name>
    <name evidence="3" type="ORF">O4J56_22630</name>
</gene>
<evidence type="ECO:0000313" key="3">
    <source>
        <dbReference type="EMBL" id="MDA2813459.1"/>
    </source>
</evidence>
<keyword evidence="4" id="KW-1185">Reference proteome</keyword>
<dbReference type="InterPro" id="IPR021421">
    <property type="entry name" value="DUF3071"/>
</dbReference>
<proteinExistence type="predicted"/>
<feature type="compositionally biased region" description="Low complexity" evidence="1">
    <location>
        <begin position="338"/>
        <end position="354"/>
    </location>
</feature>
<sequence length="527" mass="56159">MQELRLVAVSEDGTYLVLASAGRGTRFTLPVDDRLRAAVRGQFSRLGQYEIEVENPLRPKEIQARIRSGETAEAIAELAGIPIERVRWFESPVLQEREFMAQQAQRASVRGPGDTAPGPALGDLVSERVGPHQLETGEAVWDAWKREDGSWHVKLAFLLNGQERLAHWVFEPRRRTVVPVDDEAARFSDPSAGGVSGDGGATVTPFVPRRNGGAEPAARPDGPLARPGAEEPAPQRSAQAPADPPQHPAPPPAEAPPAADREEAAPAAPDGRPAARAHTAPAEPALTETERAFTRTGRERAVPGADRPADSGFPDDRSPRPGRERPYQEPEQAFPESGADFPAADAGAPGTDRAVPQEGPAAGHTDDRPAERPAERTAERLVERPAERASRGGPEDDVFPSAPARRSASAPDRRSASAQDHRSEPAAEAPPRERTARPRPSMGPAVPDPATRRPAERPQEPRGRTPVTARATDQDDQKGHAPGTGDSVSAAAAAGGGAAQPARKKGRGRRASVPSWDEIMFGSKKPE</sequence>
<feature type="region of interest" description="Disordered" evidence="1">
    <location>
        <begin position="187"/>
        <end position="527"/>
    </location>
</feature>
<dbReference type="NCBIfam" id="NF040712">
    <property type="entry name" value="SepH"/>
    <property type="match status" value="1"/>
</dbReference>
<feature type="compositionally biased region" description="Basic and acidic residues" evidence="1">
    <location>
        <begin position="450"/>
        <end position="463"/>
    </location>
</feature>
<name>A0ABT4U929_9ACTN</name>
<dbReference type="InterPro" id="IPR047682">
    <property type="entry name" value="SepH-like"/>
</dbReference>
<evidence type="ECO:0000256" key="1">
    <source>
        <dbReference type="SAM" id="MobiDB-lite"/>
    </source>
</evidence>
<feature type="compositionally biased region" description="Basic and acidic residues" evidence="1">
    <location>
        <begin position="411"/>
        <end position="436"/>
    </location>
</feature>
<feature type="compositionally biased region" description="Pro residues" evidence="1">
    <location>
        <begin position="242"/>
        <end position="255"/>
    </location>
</feature>
<feature type="domain" description="DUF3071" evidence="2">
    <location>
        <begin position="1"/>
        <end position="170"/>
    </location>
</feature>
<comment type="caution">
    <text evidence="3">The sequence shown here is derived from an EMBL/GenBank/DDBJ whole genome shotgun (WGS) entry which is preliminary data.</text>
</comment>
<dbReference type="EMBL" id="JAQFWQ010000079">
    <property type="protein sequence ID" value="MDA2813459.1"/>
    <property type="molecule type" value="Genomic_DNA"/>
</dbReference>
<dbReference type="RefSeq" id="WP_270688478.1">
    <property type="nucleotide sequence ID" value="NZ_JAQFWQ010000079.1"/>
</dbReference>
<feature type="compositionally biased region" description="Basic and acidic residues" evidence="1">
    <location>
        <begin position="314"/>
        <end position="328"/>
    </location>
</feature>